<feature type="binding site" evidence="12">
    <location>
        <begin position="252"/>
        <end position="253"/>
    </location>
    <ligand>
        <name>substrate</name>
    </ligand>
</feature>
<feature type="binding site" evidence="10">
    <location>
        <position position="188"/>
    </location>
    <ligand>
        <name>sn-glycerol 3-phosphate</name>
        <dbReference type="ChEBI" id="CHEBI:57597"/>
    </ligand>
</feature>
<dbReference type="FunFam" id="3.40.50.720:FF:000019">
    <property type="entry name" value="Glycerol-3-phosphate dehydrogenase [NAD(P)+]"/>
    <property type="match status" value="1"/>
</dbReference>
<keyword evidence="2 10" id="KW-0444">Lipid biosynthesis</keyword>
<dbReference type="EC" id="1.1.1.94" evidence="10"/>
<dbReference type="RefSeq" id="WP_109765737.1">
    <property type="nucleotide sequence ID" value="NZ_CP159474.1"/>
</dbReference>
<keyword evidence="6 10" id="KW-0520">NAD</keyword>
<dbReference type="UniPathway" id="UPA00940"/>
<dbReference type="GO" id="GO:0141152">
    <property type="term" value="F:glycerol-3-phosphate dehydrogenase (NAD+) activity"/>
    <property type="evidence" value="ECO:0007669"/>
    <property type="project" value="RHEA"/>
</dbReference>
<feature type="binding site" evidence="13">
    <location>
        <position position="137"/>
    </location>
    <ligand>
        <name>NAD(+)</name>
        <dbReference type="ChEBI" id="CHEBI:57540"/>
    </ligand>
</feature>
<evidence type="ECO:0000256" key="7">
    <source>
        <dbReference type="ARBA" id="ARBA00023098"/>
    </source>
</evidence>
<dbReference type="GO" id="GO:0005975">
    <property type="term" value="P:carbohydrate metabolic process"/>
    <property type="evidence" value="ECO:0007669"/>
    <property type="project" value="InterPro"/>
</dbReference>
<dbReference type="Gene3D" id="1.10.1040.10">
    <property type="entry name" value="N-(1-d-carboxylethyl)-l-norvaline Dehydrogenase, domain 2"/>
    <property type="match status" value="1"/>
</dbReference>
<dbReference type="GO" id="GO:0051287">
    <property type="term" value="F:NAD binding"/>
    <property type="evidence" value="ECO:0007669"/>
    <property type="project" value="InterPro"/>
</dbReference>
<comment type="catalytic activity">
    <reaction evidence="10">
        <text>sn-glycerol 3-phosphate + NAD(+) = dihydroxyacetone phosphate + NADH + H(+)</text>
        <dbReference type="Rhea" id="RHEA:11092"/>
        <dbReference type="ChEBI" id="CHEBI:15378"/>
        <dbReference type="ChEBI" id="CHEBI:57540"/>
        <dbReference type="ChEBI" id="CHEBI:57597"/>
        <dbReference type="ChEBI" id="CHEBI:57642"/>
        <dbReference type="ChEBI" id="CHEBI:57945"/>
        <dbReference type="EC" id="1.1.1.94"/>
    </reaction>
</comment>
<evidence type="ECO:0000313" key="19">
    <source>
        <dbReference type="Proteomes" id="UP000246132"/>
    </source>
</evidence>
<feature type="binding site" evidence="10">
    <location>
        <position position="31"/>
    </location>
    <ligand>
        <name>NADPH</name>
        <dbReference type="ChEBI" id="CHEBI:57783"/>
    </ligand>
</feature>
<evidence type="ECO:0000256" key="9">
    <source>
        <dbReference type="ARBA" id="ARBA00023264"/>
    </source>
</evidence>
<feature type="binding site" evidence="10">
    <location>
        <position position="133"/>
    </location>
    <ligand>
        <name>sn-glycerol 3-phosphate</name>
        <dbReference type="ChEBI" id="CHEBI:57597"/>
    </ligand>
</feature>
<comment type="caution">
    <text evidence="10">Lacks conserved residue(s) required for the propagation of feature annotation.</text>
</comment>
<feature type="binding site" evidence="10">
    <location>
        <position position="252"/>
    </location>
    <ligand>
        <name>NADPH</name>
        <dbReference type="ChEBI" id="CHEBI:57783"/>
    </ligand>
</feature>
<dbReference type="Gene3D" id="3.40.50.720">
    <property type="entry name" value="NAD(P)-binding Rossmann-like Domain"/>
    <property type="match status" value="1"/>
</dbReference>
<evidence type="ECO:0000256" key="15">
    <source>
        <dbReference type="RuleBase" id="RU000439"/>
    </source>
</evidence>
<dbReference type="GO" id="GO:0005829">
    <property type="term" value="C:cytosol"/>
    <property type="evidence" value="ECO:0007669"/>
    <property type="project" value="TreeGrafter"/>
</dbReference>
<dbReference type="NCBIfam" id="NF000940">
    <property type="entry name" value="PRK00094.1-2"/>
    <property type="match status" value="1"/>
</dbReference>
<evidence type="ECO:0000256" key="11">
    <source>
        <dbReference type="PIRSR" id="PIRSR000114-1"/>
    </source>
</evidence>
<dbReference type="EMBL" id="QFWV02000004">
    <property type="protein sequence ID" value="RKF07463.1"/>
    <property type="molecule type" value="Genomic_DNA"/>
</dbReference>
<feature type="domain" description="Glycerol-3-phosphate dehydrogenase NAD-dependent N-terminal" evidence="16">
    <location>
        <begin position="3"/>
        <end position="156"/>
    </location>
</feature>
<feature type="binding site" evidence="10">
    <location>
        <position position="241"/>
    </location>
    <ligand>
        <name>sn-glycerol 3-phosphate</name>
        <dbReference type="ChEBI" id="CHEBI:57597"/>
    </ligand>
</feature>
<dbReference type="InterPro" id="IPR006168">
    <property type="entry name" value="G3P_DH_NAD-dep"/>
</dbReference>
<keyword evidence="19" id="KW-1185">Reference proteome</keyword>
<evidence type="ECO:0000256" key="2">
    <source>
        <dbReference type="ARBA" id="ARBA00022516"/>
    </source>
</evidence>
<evidence type="ECO:0000256" key="12">
    <source>
        <dbReference type="PIRSR" id="PIRSR000114-2"/>
    </source>
</evidence>
<sequence length="327" mass="32825">MSVAVVGAGAWGTALAAAMARNGQRVALWGRDAGVVGEINTRRRNRFYLGDADLPEAIDATTDAGTALADADMVLLAVPAQTMRAVLTMMVPHLHPHMLLVSCAKGIERGSGALMTEVMGRTAPANANAVLSGPSFAADVARGLPTAVTLAMSDEARALAACRALARPGLRLYASGDVAGVEYGGALKNVLAIAAGIVAGRGLGASAQAALTTRGFAEMSRLAVALGAQSETLAGLSGLGDLILTCGSDQSRNFAHGKAIGRGEDTSGLKLAEGVATAGTAARIAGDHGIEAPIIAAVAAIVDGTLDVDAAITTLLSRPIKPETEKG</sequence>
<evidence type="ECO:0000256" key="10">
    <source>
        <dbReference type="HAMAP-Rule" id="MF_00394"/>
    </source>
</evidence>
<keyword evidence="9 10" id="KW-1208">Phospholipid metabolism</keyword>
<feature type="binding site" evidence="10">
    <location>
        <position position="251"/>
    </location>
    <ligand>
        <name>sn-glycerol 3-phosphate</name>
        <dbReference type="ChEBI" id="CHEBI:57597"/>
    </ligand>
</feature>
<feature type="binding site" evidence="12">
    <location>
        <position position="105"/>
    </location>
    <ligand>
        <name>substrate</name>
    </ligand>
</feature>
<accession>A0A3A8ANG8</accession>
<dbReference type="GO" id="GO:0141153">
    <property type="term" value="F:glycerol-3-phosphate dehydrogenase (NADP+) activity"/>
    <property type="evidence" value="ECO:0007669"/>
    <property type="project" value="RHEA"/>
</dbReference>
<feature type="binding site" evidence="10">
    <location>
        <position position="48"/>
    </location>
    <ligand>
        <name>NADPH</name>
        <dbReference type="ChEBI" id="CHEBI:57783"/>
    </ligand>
</feature>
<evidence type="ECO:0000256" key="6">
    <source>
        <dbReference type="ARBA" id="ARBA00023027"/>
    </source>
</evidence>
<evidence type="ECO:0000313" key="18">
    <source>
        <dbReference type="EMBL" id="RKF07463.1"/>
    </source>
</evidence>
<comment type="subcellular location">
    <subcellularLocation>
        <location evidence="10">Cytoplasm</location>
    </subcellularLocation>
</comment>
<protein>
    <recommendedName>
        <fullName evidence="10">Glycerol-3-phosphate dehydrogenase [NAD(P)+]</fullName>
        <ecNumber evidence="10">1.1.1.94</ecNumber>
    </recommendedName>
    <alternativeName>
        <fullName evidence="10">NAD(P)(+)-dependent glycerol-3-phosphate dehydrogenase</fullName>
    </alternativeName>
    <alternativeName>
        <fullName evidence="10">NAD(P)H-dependent dihydroxyacetone-phosphate reductase</fullName>
    </alternativeName>
</protein>
<evidence type="ECO:0000256" key="5">
    <source>
        <dbReference type="ARBA" id="ARBA00023002"/>
    </source>
</evidence>
<dbReference type="GO" id="GO:0046168">
    <property type="term" value="P:glycerol-3-phosphate catabolic process"/>
    <property type="evidence" value="ECO:0007669"/>
    <property type="project" value="InterPro"/>
</dbReference>
<keyword evidence="4 10" id="KW-0521">NADP</keyword>
<feature type="active site" description="Proton acceptor" evidence="10 11">
    <location>
        <position position="188"/>
    </location>
</feature>
<dbReference type="InterPro" id="IPR011128">
    <property type="entry name" value="G3P_DH_NAD-dep_N"/>
</dbReference>
<dbReference type="PROSITE" id="PS00957">
    <property type="entry name" value="NAD_G3PDH"/>
    <property type="match status" value="1"/>
</dbReference>
<dbReference type="Proteomes" id="UP000246132">
    <property type="component" value="Unassembled WGS sequence"/>
</dbReference>
<feature type="binding site" evidence="13">
    <location>
        <begin position="7"/>
        <end position="12"/>
    </location>
    <ligand>
        <name>NAD(+)</name>
        <dbReference type="ChEBI" id="CHEBI:57540"/>
    </ligand>
</feature>
<dbReference type="HAMAP" id="MF_00394">
    <property type="entry name" value="NAD_Glyc3P_dehydrog"/>
    <property type="match status" value="1"/>
</dbReference>
<evidence type="ECO:0000256" key="13">
    <source>
        <dbReference type="PIRSR" id="PIRSR000114-3"/>
    </source>
</evidence>
<comment type="function">
    <text evidence="10">Catalyzes the reduction of the glycolytic intermediate dihydroxyacetone phosphate (DHAP) to sn-glycerol 3-phosphate (G3P), the key precursor for phospholipid synthesis.</text>
</comment>
<feature type="binding site" evidence="10">
    <location>
        <position position="273"/>
    </location>
    <ligand>
        <name>NADPH</name>
        <dbReference type="ChEBI" id="CHEBI:57783"/>
    </ligand>
</feature>
<evidence type="ECO:0000256" key="4">
    <source>
        <dbReference type="ARBA" id="ARBA00022857"/>
    </source>
</evidence>
<evidence type="ECO:0000256" key="1">
    <source>
        <dbReference type="ARBA" id="ARBA00011009"/>
    </source>
</evidence>
<evidence type="ECO:0000259" key="17">
    <source>
        <dbReference type="Pfam" id="PF07479"/>
    </source>
</evidence>
<feature type="binding site" evidence="13">
    <location>
        <position position="270"/>
    </location>
    <ligand>
        <name>NAD(+)</name>
        <dbReference type="ChEBI" id="CHEBI:57540"/>
    </ligand>
</feature>
<organism evidence="18 19">
    <name type="scientific">Oceaniradius stylonematis</name>
    <dbReference type="NCBI Taxonomy" id="2184161"/>
    <lineage>
        <taxon>Bacteria</taxon>
        <taxon>Pseudomonadati</taxon>
        <taxon>Pseudomonadota</taxon>
        <taxon>Alphaproteobacteria</taxon>
        <taxon>Hyphomicrobiales</taxon>
        <taxon>Ahrensiaceae</taxon>
        <taxon>Oceaniradius</taxon>
    </lineage>
</organism>
<dbReference type="InterPro" id="IPR006109">
    <property type="entry name" value="G3P_DH_NAD-dep_C"/>
</dbReference>
<dbReference type="OrthoDB" id="9812273at2"/>
<name>A0A3A8ANG8_9HYPH</name>
<feature type="binding site" evidence="10">
    <location>
        <position position="11"/>
    </location>
    <ligand>
        <name>NADPH</name>
        <dbReference type="ChEBI" id="CHEBI:57783"/>
    </ligand>
</feature>
<keyword evidence="10" id="KW-0963">Cytoplasm</keyword>
<feature type="domain" description="Glycerol-3-phosphate dehydrogenase NAD-dependent C-terminal" evidence="17">
    <location>
        <begin position="177"/>
        <end position="312"/>
    </location>
</feature>
<keyword evidence="8 10" id="KW-0594">Phospholipid biosynthesis</keyword>
<dbReference type="InterPro" id="IPR008927">
    <property type="entry name" value="6-PGluconate_DH-like_C_sf"/>
</dbReference>
<dbReference type="PANTHER" id="PTHR11728">
    <property type="entry name" value="GLYCEROL-3-PHOSPHATE DEHYDROGENASE"/>
    <property type="match status" value="1"/>
</dbReference>
<dbReference type="SUPFAM" id="SSF51735">
    <property type="entry name" value="NAD(P)-binding Rossmann-fold domains"/>
    <property type="match status" value="1"/>
</dbReference>
<feature type="binding site" evidence="10">
    <location>
        <position position="252"/>
    </location>
    <ligand>
        <name>sn-glycerol 3-phosphate</name>
        <dbReference type="ChEBI" id="CHEBI:57597"/>
    </ligand>
</feature>
<feature type="binding site" evidence="10">
    <location>
        <position position="135"/>
    </location>
    <ligand>
        <name>sn-glycerol 3-phosphate</name>
        <dbReference type="ChEBI" id="CHEBI:57597"/>
    </ligand>
</feature>
<keyword evidence="5 10" id="KW-0560">Oxidoreductase</keyword>
<dbReference type="GO" id="GO:0008654">
    <property type="term" value="P:phospholipid biosynthetic process"/>
    <property type="evidence" value="ECO:0007669"/>
    <property type="project" value="UniProtKB-KW"/>
</dbReference>
<comment type="caution">
    <text evidence="18">The sequence shown here is derived from an EMBL/GenBank/DDBJ whole genome shotgun (WGS) entry which is preliminary data.</text>
</comment>
<feature type="binding site" evidence="10">
    <location>
        <position position="253"/>
    </location>
    <ligand>
        <name>sn-glycerol 3-phosphate</name>
        <dbReference type="ChEBI" id="CHEBI:57597"/>
    </ligand>
</feature>
<dbReference type="PIRSF" id="PIRSF000114">
    <property type="entry name" value="Glycerol-3-P_dh"/>
    <property type="match status" value="1"/>
</dbReference>
<feature type="binding site" evidence="10">
    <location>
        <position position="105"/>
    </location>
    <ligand>
        <name>NADPH</name>
        <dbReference type="ChEBI" id="CHEBI:57783"/>
    </ligand>
</feature>
<keyword evidence="3 10" id="KW-0547">Nucleotide-binding</keyword>
<evidence type="ECO:0000256" key="8">
    <source>
        <dbReference type="ARBA" id="ARBA00023209"/>
    </source>
</evidence>
<dbReference type="InterPro" id="IPR036291">
    <property type="entry name" value="NAD(P)-bd_dom_sf"/>
</dbReference>
<evidence type="ECO:0000256" key="3">
    <source>
        <dbReference type="ARBA" id="ARBA00022741"/>
    </source>
</evidence>
<dbReference type="AlphaFoldDB" id="A0A3A8ANG8"/>
<comment type="pathway">
    <text evidence="10">Membrane lipid metabolism; glycerophospholipid metabolism.</text>
</comment>
<dbReference type="Pfam" id="PF07479">
    <property type="entry name" value="NAD_Gly3P_dh_C"/>
    <property type="match status" value="1"/>
</dbReference>
<feature type="binding site" evidence="10">
    <location>
        <position position="137"/>
    </location>
    <ligand>
        <name>NADPH</name>
        <dbReference type="ChEBI" id="CHEBI:57783"/>
    </ligand>
</feature>
<evidence type="ECO:0000259" key="16">
    <source>
        <dbReference type="Pfam" id="PF01210"/>
    </source>
</evidence>
<dbReference type="NCBIfam" id="NF000942">
    <property type="entry name" value="PRK00094.1-4"/>
    <property type="match status" value="1"/>
</dbReference>
<dbReference type="GO" id="GO:0006650">
    <property type="term" value="P:glycerophospholipid metabolic process"/>
    <property type="evidence" value="ECO:0007669"/>
    <property type="project" value="UniProtKB-UniRule"/>
</dbReference>
<dbReference type="PRINTS" id="PR00077">
    <property type="entry name" value="GPDHDRGNASE"/>
</dbReference>
<keyword evidence="7 10" id="KW-0443">Lipid metabolism</keyword>
<proteinExistence type="inferred from homology"/>
<feature type="binding site" evidence="13">
    <location>
        <position position="252"/>
    </location>
    <ligand>
        <name>NAD(+)</name>
        <dbReference type="ChEBI" id="CHEBI:57540"/>
    </ligand>
</feature>
<comment type="similarity">
    <text evidence="1 10 14">Belongs to the NAD-dependent glycerol-3-phosphate dehydrogenase family.</text>
</comment>
<comment type="catalytic activity">
    <reaction evidence="10 15">
        <text>sn-glycerol 3-phosphate + NADP(+) = dihydroxyacetone phosphate + NADPH + H(+)</text>
        <dbReference type="Rhea" id="RHEA:11096"/>
        <dbReference type="ChEBI" id="CHEBI:15378"/>
        <dbReference type="ChEBI" id="CHEBI:57597"/>
        <dbReference type="ChEBI" id="CHEBI:57642"/>
        <dbReference type="ChEBI" id="CHEBI:57783"/>
        <dbReference type="ChEBI" id="CHEBI:58349"/>
        <dbReference type="EC" id="1.1.1.94"/>
    </reaction>
</comment>
<feature type="binding site" evidence="10">
    <location>
        <position position="105"/>
    </location>
    <ligand>
        <name>sn-glycerol 3-phosphate</name>
        <dbReference type="ChEBI" id="CHEBI:57597"/>
    </ligand>
</feature>
<reference evidence="18 19" key="1">
    <citation type="journal article" date="2018" name="Int. J. Syst. Bacteriol.">
        <title>Oceaniradius stylonemae gen. nov., sp. nov., isolated from a red alga, Stylonema cornu-cervi.</title>
        <authorList>
            <person name="Jeong S."/>
        </authorList>
    </citation>
    <scope>NUCLEOTIDE SEQUENCE [LARGE SCALE GENOMIC DNA]</scope>
    <source>
        <strain evidence="18 19">StC1</strain>
    </source>
</reference>
<dbReference type="InterPro" id="IPR013328">
    <property type="entry name" value="6PGD_dom2"/>
</dbReference>
<evidence type="ECO:0000256" key="14">
    <source>
        <dbReference type="RuleBase" id="RU000437"/>
    </source>
</evidence>
<dbReference type="PANTHER" id="PTHR11728:SF1">
    <property type="entry name" value="GLYCEROL-3-PHOSPHATE DEHYDROGENASE [NAD(+)] 2, CHLOROPLASTIC"/>
    <property type="match status" value="1"/>
</dbReference>
<feature type="binding site" evidence="10">
    <location>
        <position position="271"/>
    </location>
    <ligand>
        <name>NADPH</name>
        <dbReference type="ChEBI" id="CHEBI:57783"/>
    </ligand>
</feature>
<dbReference type="GO" id="GO:0046167">
    <property type="term" value="P:glycerol-3-phosphate biosynthetic process"/>
    <property type="evidence" value="ECO:0007669"/>
    <property type="project" value="UniProtKB-UniRule"/>
</dbReference>
<gene>
    <name evidence="10" type="primary">gpsA</name>
    <name evidence="18" type="ORF">DEM25_006585</name>
</gene>
<dbReference type="SUPFAM" id="SSF48179">
    <property type="entry name" value="6-phosphogluconate dehydrogenase C-terminal domain-like"/>
    <property type="match status" value="1"/>
</dbReference>
<dbReference type="Pfam" id="PF01210">
    <property type="entry name" value="NAD_Gly3P_dh_N"/>
    <property type="match status" value="1"/>
</dbReference>